<feature type="domain" description="Type II secretion system protein GspF" evidence="7">
    <location>
        <begin position="122"/>
        <end position="243"/>
    </location>
</feature>
<organism evidence="8 9">
    <name type="scientific">Actinocatenispora comari</name>
    <dbReference type="NCBI Taxonomy" id="2807577"/>
    <lineage>
        <taxon>Bacteria</taxon>
        <taxon>Bacillati</taxon>
        <taxon>Actinomycetota</taxon>
        <taxon>Actinomycetes</taxon>
        <taxon>Micromonosporales</taxon>
        <taxon>Micromonosporaceae</taxon>
        <taxon>Actinocatenispora</taxon>
    </lineage>
</organism>
<feature type="transmembrane region" description="Helical" evidence="6">
    <location>
        <begin position="227"/>
        <end position="246"/>
    </location>
</feature>
<keyword evidence="3 6" id="KW-0812">Transmembrane</keyword>
<dbReference type="PANTHER" id="PTHR35007:SF3">
    <property type="entry name" value="POSSIBLE CONSERVED ALANINE RICH MEMBRANE PROTEIN"/>
    <property type="match status" value="1"/>
</dbReference>
<evidence type="ECO:0000313" key="9">
    <source>
        <dbReference type="Proteomes" id="UP000614996"/>
    </source>
</evidence>
<dbReference type="GO" id="GO:0005886">
    <property type="term" value="C:plasma membrane"/>
    <property type="evidence" value="ECO:0007669"/>
    <property type="project" value="UniProtKB-SubCell"/>
</dbReference>
<dbReference type="InterPro" id="IPR018076">
    <property type="entry name" value="T2SS_GspF_dom"/>
</dbReference>
<keyword evidence="4 6" id="KW-1133">Transmembrane helix</keyword>
<evidence type="ECO:0000256" key="2">
    <source>
        <dbReference type="ARBA" id="ARBA00022475"/>
    </source>
</evidence>
<keyword evidence="5 6" id="KW-0472">Membrane</keyword>
<dbReference type="Pfam" id="PF00482">
    <property type="entry name" value="T2SSF"/>
    <property type="match status" value="1"/>
</dbReference>
<gene>
    <name evidence="8" type="ORF">NUM_43310</name>
</gene>
<evidence type="ECO:0000256" key="5">
    <source>
        <dbReference type="ARBA" id="ARBA00023136"/>
    </source>
</evidence>
<evidence type="ECO:0000256" key="4">
    <source>
        <dbReference type="ARBA" id="ARBA00022989"/>
    </source>
</evidence>
<feature type="transmembrane region" description="Helical" evidence="6">
    <location>
        <begin position="258"/>
        <end position="277"/>
    </location>
</feature>
<comment type="caution">
    <text evidence="8">The sequence shown here is derived from an EMBL/GenBank/DDBJ whole genome shotgun (WGS) entry which is preliminary data.</text>
</comment>
<name>A0A8J4ELA6_9ACTN</name>
<feature type="transmembrane region" description="Helical" evidence="6">
    <location>
        <begin position="67"/>
        <end position="94"/>
    </location>
</feature>
<evidence type="ECO:0000256" key="6">
    <source>
        <dbReference type="SAM" id="Phobius"/>
    </source>
</evidence>
<keyword evidence="2" id="KW-1003">Cell membrane</keyword>
<evidence type="ECO:0000256" key="1">
    <source>
        <dbReference type="ARBA" id="ARBA00004651"/>
    </source>
</evidence>
<evidence type="ECO:0000256" key="3">
    <source>
        <dbReference type="ARBA" id="ARBA00022692"/>
    </source>
</evidence>
<dbReference type="Proteomes" id="UP000614996">
    <property type="component" value="Unassembled WGS sequence"/>
</dbReference>
<keyword evidence="9" id="KW-1185">Reference proteome</keyword>
<dbReference type="PANTHER" id="PTHR35007">
    <property type="entry name" value="INTEGRAL MEMBRANE PROTEIN-RELATED"/>
    <property type="match status" value="1"/>
</dbReference>
<reference evidence="9" key="1">
    <citation type="journal article" date="2021" name="Int. J. Syst. Evol. Microbiol.">
        <title>Actinocatenispora comari sp. nov., an endophytic actinomycete isolated from aerial parts of Comarum salesowianum.</title>
        <authorList>
            <person name="Oyunbileg N."/>
            <person name="Iizaka Y."/>
            <person name="Hamada M."/>
            <person name="Davaapurev B.O."/>
            <person name="Fukumoto A."/>
            <person name="Tsetseg B."/>
            <person name="Kato F."/>
            <person name="Tamura T."/>
            <person name="Batkhuu J."/>
            <person name="Anzai Y."/>
        </authorList>
    </citation>
    <scope>NUCLEOTIDE SEQUENCE [LARGE SCALE GENOMIC DNA]</scope>
    <source>
        <strain evidence="9">NUM-2625</strain>
    </source>
</reference>
<dbReference type="AlphaFoldDB" id="A0A8J4ELA6"/>
<accession>A0A8J4ELA6</accession>
<protein>
    <submittedName>
        <fullName evidence="8">Type II secretion system protein</fullName>
    </submittedName>
</protein>
<dbReference type="EMBL" id="BOPO01000084">
    <property type="protein sequence ID" value="GIL29077.1"/>
    <property type="molecule type" value="Genomic_DNA"/>
</dbReference>
<dbReference type="RefSeq" id="WP_207126766.1">
    <property type="nucleotide sequence ID" value="NZ_BOPO01000084.1"/>
</dbReference>
<proteinExistence type="predicted"/>
<evidence type="ECO:0000313" key="8">
    <source>
        <dbReference type="EMBL" id="GIL29077.1"/>
    </source>
</evidence>
<evidence type="ECO:0000259" key="7">
    <source>
        <dbReference type="Pfam" id="PF00482"/>
    </source>
</evidence>
<comment type="subcellular location">
    <subcellularLocation>
        <location evidence="1">Cell membrane</location>
        <topology evidence="1">Multi-pass membrane protein</topology>
    </subcellularLocation>
</comment>
<sequence length="322" mass="32995">MMEPARLAVTAVAVVCLAAGILVALVPPRRATGTEALVPPSDAQVTRRDPTAAHGWAGQRWRQIVGALAGGVLGFAATGWPAVAVLAAAGVWWLPAMLGPDRVGKTRQRRAEAIAGWADGLRDVLSAAAGLQQALLTTAGTAPADIRPHIQQLAARIRAGQPPEAALRRLAADLNDPAADLVAAALIQASQHQARQLGPLLGRLADTARAHAAAAQRVATARAASRTTLRIITGTVVGGFVLLLSADQEFLTPYQSGAGQLVLLAVGAMFSAGLAWIRRLGAAEEPPHTLNLHNHASTTIPAADPAAPAPAWTAKRAAGAGT</sequence>